<dbReference type="Proteomes" id="UP000243579">
    <property type="component" value="Unassembled WGS sequence"/>
</dbReference>
<evidence type="ECO:0000256" key="1">
    <source>
        <dbReference type="SAM" id="MobiDB-lite"/>
    </source>
</evidence>
<evidence type="ECO:0000313" key="3">
    <source>
        <dbReference type="Proteomes" id="UP000243579"/>
    </source>
</evidence>
<organism evidence="2 3">
    <name type="scientific">Achlya hypogyna</name>
    <name type="common">Oomycete</name>
    <name type="synonym">Protoachlya hypogyna</name>
    <dbReference type="NCBI Taxonomy" id="1202772"/>
    <lineage>
        <taxon>Eukaryota</taxon>
        <taxon>Sar</taxon>
        <taxon>Stramenopiles</taxon>
        <taxon>Oomycota</taxon>
        <taxon>Saprolegniomycetes</taxon>
        <taxon>Saprolegniales</taxon>
        <taxon>Achlyaceae</taxon>
        <taxon>Achlya</taxon>
    </lineage>
</organism>
<reference evidence="2 3" key="1">
    <citation type="journal article" date="2014" name="Genome Biol. Evol.">
        <title>The secreted proteins of Achlya hypogyna and Thraustotheca clavata identify the ancestral oomycete secretome and reveal gene acquisitions by horizontal gene transfer.</title>
        <authorList>
            <person name="Misner I."/>
            <person name="Blouin N."/>
            <person name="Leonard G."/>
            <person name="Richards T.A."/>
            <person name="Lane C.E."/>
        </authorList>
    </citation>
    <scope>NUCLEOTIDE SEQUENCE [LARGE SCALE GENOMIC DNA]</scope>
    <source>
        <strain evidence="2 3">ATCC 48635</strain>
    </source>
</reference>
<feature type="region of interest" description="Disordered" evidence="1">
    <location>
        <begin position="1"/>
        <end position="27"/>
    </location>
</feature>
<comment type="caution">
    <text evidence="2">The sequence shown here is derived from an EMBL/GenBank/DDBJ whole genome shotgun (WGS) entry which is preliminary data.</text>
</comment>
<dbReference type="AlphaFoldDB" id="A0A1V9Z522"/>
<protein>
    <submittedName>
        <fullName evidence="2">Uncharacterized protein</fullName>
    </submittedName>
</protein>
<name>A0A1V9Z522_ACHHY</name>
<proteinExistence type="predicted"/>
<keyword evidence="3" id="KW-1185">Reference proteome</keyword>
<accession>A0A1V9Z522</accession>
<sequence length="101" mass="11472">MHLARRSLDDATEPPNDDDEDSAEQLRNEADENFIIGLLTANAVPTEMASTYAKVILESLDDARFRQEVRLSPPAFHDLASMLKSHEVFNSRSRNRQWSAQ</sequence>
<dbReference type="EMBL" id="JNBR01000431">
    <property type="protein sequence ID" value="OQR93051.1"/>
    <property type="molecule type" value="Genomic_DNA"/>
</dbReference>
<evidence type="ECO:0000313" key="2">
    <source>
        <dbReference type="EMBL" id="OQR93051.1"/>
    </source>
</evidence>
<gene>
    <name evidence="2" type="ORF">ACHHYP_02982</name>
</gene>
<feature type="compositionally biased region" description="Acidic residues" evidence="1">
    <location>
        <begin position="10"/>
        <end position="23"/>
    </location>
</feature>